<gene>
    <name evidence="2" type="ORF">Prum_088230</name>
</gene>
<dbReference type="PROSITE" id="PS51257">
    <property type="entry name" value="PROKAR_LIPOPROTEIN"/>
    <property type="match status" value="1"/>
</dbReference>
<evidence type="ECO:0000313" key="3">
    <source>
        <dbReference type="Proteomes" id="UP000482960"/>
    </source>
</evidence>
<accession>A0A6V8LJR5</accession>
<reference evidence="2 3" key="1">
    <citation type="submission" date="2020-03" db="EMBL/GenBank/DDBJ databases">
        <title>Whole genome shotgun sequence of Phytohabitans rumicis NBRC 108638.</title>
        <authorList>
            <person name="Komaki H."/>
            <person name="Tamura T."/>
        </authorList>
    </citation>
    <scope>NUCLEOTIDE SEQUENCE [LARGE SCALE GENOMIC DNA]</scope>
    <source>
        <strain evidence="2 3">NBRC 108638</strain>
    </source>
</reference>
<protein>
    <submittedName>
        <fullName evidence="2">Uncharacterized protein</fullName>
    </submittedName>
</protein>
<organism evidence="2 3">
    <name type="scientific">Phytohabitans rumicis</name>
    <dbReference type="NCBI Taxonomy" id="1076125"/>
    <lineage>
        <taxon>Bacteria</taxon>
        <taxon>Bacillati</taxon>
        <taxon>Actinomycetota</taxon>
        <taxon>Actinomycetes</taxon>
        <taxon>Micromonosporales</taxon>
        <taxon>Micromonosporaceae</taxon>
    </lineage>
</organism>
<evidence type="ECO:0000256" key="1">
    <source>
        <dbReference type="SAM" id="SignalP"/>
    </source>
</evidence>
<keyword evidence="1" id="KW-0732">Signal</keyword>
<evidence type="ECO:0000313" key="2">
    <source>
        <dbReference type="EMBL" id="GFJ95181.1"/>
    </source>
</evidence>
<name>A0A6V8LJR5_9ACTN</name>
<sequence length="76" mass="7459">MRRPASLLLLGMVLSGCGAVDLGGGGPVEGVPGSSAAHPAITGAPVLDLPPGAAPRRPRGAPIKAFRADQGHMAVL</sequence>
<reference evidence="2 3" key="2">
    <citation type="submission" date="2020-03" db="EMBL/GenBank/DDBJ databases">
        <authorList>
            <person name="Ichikawa N."/>
            <person name="Kimura A."/>
            <person name="Kitahashi Y."/>
            <person name="Uohara A."/>
        </authorList>
    </citation>
    <scope>NUCLEOTIDE SEQUENCE [LARGE SCALE GENOMIC DNA]</scope>
    <source>
        <strain evidence="2 3">NBRC 108638</strain>
    </source>
</reference>
<keyword evidence="3" id="KW-1185">Reference proteome</keyword>
<dbReference type="EMBL" id="BLPG01000001">
    <property type="protein sequence ID" value="GFJ95181.1"/>
    <property type="molecule type" value="Genomic_DNA"/>
</dbReference>
<proteinExistence type="predicted"/>
<dbReference type="RefSeq" id="WP_173082660.1">
    <property type="nucleotide sequence ID" value="NZ_BLPG01000001.1"/>
</dbReference>
<dbReference type="AlphaFoldDB" id="A0A6V8LJR5"/>
<feature type="signal peptide" evidence="1">
    <location>
        <begin position="1"/>
        <end position="19"/>
    </location>
</feature>
<comment type="caution">
    <text evidence="2">The sequence shown here is derived from an EMBL/GenBank/DDBJ whole genome shotgun (WGS) entry which is preliminary data.</text>
</comment>
<dbReference type="Proteomes" id="UP000482960">
    <property type="component" value="Unassembled WGS sequence"/>
</dbReference>
<feature type="chain" id="PRO_5028895898" evidence="1">
    <location>
        <begin position="20"/>
        <end position="76"/>
    </location>
</feature>